<evidence type="ECO:0000256" key="11">
    <source>
        <dbReference type="HAMAP-Rule" id="MF_00127"/>
    </source>
</evidence>
<reference evidence="15" key="1">
    <citation type="submission" date="2020-10" db="EMBL/GenBank/DDBJ databases">
        <authorList>
            <person name="Kadnikov V."/>
            <person name="Beletsky A.V."/>
            <person name="Mardanov A.V."/>
            <person name="Karnachuk O.V."/>
            <person name="Ravin N.V."/>
        </authorList>
    </citation>
    <scope>NUCLEOTIDE SEQUENCE</scope>
    <source>
        <strain evidence="15">Bu02</strain>
    </source>
</reference>
<dbReference type="GO" id="GO:0140096">
    <property type="term" value="F:catalytic activity, acting on a protein"/>
    <property type="evidence" value="ECO:0007669"/>
    <property type="project" value="UniProtKB-ARBA"/>
</dbReference>
<dbReference type="Gene3D" id="3.40.50.800">
    <property type="entry name" value="Anticodon-binding domain"/>
    <property type="match status" value="1"/>
</dbReference>
<evidence type="ECO:0000313" key="15">
    <source>
        <dbReference type="EMBL" id="QUL98074.1"/>
    </source>
</evidence>
<evidence type="ECO:0000256" key="12">
    <source>
        <dbReference type="PIRSR" id="PIRSR001549-1"/>
    </source>
</evidence>
<dbReference type="InterPro" id="IPR004154">
    <property type="entry name" value="Anticodon-bd"/>
</dbReference>
<dbReference type="SUPFAM" id="SSF55681">
    <property type="entry name" value="Class II aaRS and biotin synthetases"/>
    <property type="match status" value="1"/>
</dbReference>
<reference evidence="15" key="2">
    <citation type="journal article" date="2023" name="Biology">
        <title>Prokaryotic Life Associated with Coal-Fire Gas Vents Revealed by Metagenomics.</title>
        <authorList>
            <person name="Kadnikov V.V."/>
            <person name="Mardanov A.V."/>
            <person name="Beletsky A.V."/>
            <person name="Karnachuk O.V."/>
            <person name="Ravin N.V."/>
        </authorList>
    </citation>
    <scope>NUCLEOTIDE SEQUENCE</scope>
    <source>
        <strain evidence="15">Bu02</strain>
    </source>
</reference>
<keyword evidence="7 11" id="KW-0067">ATP-binding</keyword>
<dbReference type="InterPro" id="IPR006195">
    <property type="entry name" value="aa-tRNA-synth_II"/>
</dbReference>
<feature type="binding site" evidence="12">
    <location>
        <position position="256"/>
    </location>
    <ligand>
        <name>L-histidine</name>
        <dbReference type="ChEBI" id="CHEBI:57595"/>
    </ligand>
</feature>
<feature type="domain" description="Aminoacyl-transfer RNA synthetases class-II family profile" evidence="14">
    <location>
        <begin position="22"/>
        <end position="313"/>
    </location>
</feature>
<dbReference type="GO" id="GO:0005524">
    <property type="term" value="F:ATP binding"/>
    <property type="evidence" value="ECO:0007669"/>
    <property type="project" value="UniProtKB-UniRule"/>
</dbReference>
<evidence type="ECO:0000259" key="14">
    <source>
        <dbReference type="PROSITE" id="PS50862"/>
    </source>
</evidence>
<evidence type="ECO:0000256" key="1">
    <source>
        <dbReference type="ARBA" id="ARBA00004496"/>
    </source>
</evidence>
<feature type="binding site" evidence="12">
    <location>
        <position position="125"/>
    </location>
    <ligand>
        <name>L-histidine</name>
        <dbReference type="ChEBI" id="CHEBI:57595"/>
    </ligand>
</feature>
<dbReference type="InterPro" id="IPR036621">
    <property type="entry name" value="Anticodon-bd_dom_sf"/>
</dbReference>
<proteinExistence type="inferred from homology"/>
<keyword evidence="5 11" id="KW-0436">Ligase</keyword>
<dbReference type="InterPro" id="IPR041715">
    <property type="entry name" value="HisRS-like_core"/>
</dbReference>
<keyword evidence="4 11" id="KW-0963">Cytoplasm</keyword>
<dbReference type="Pfam" id="PF03129">
    <property type="entry name" value="HGTP_anticodon"/>
    <property type="match status" value="1"/>
</dbReference>
<dbReference type="InterPro" id="IPR045864">
    <property type="entry name" value="aa-tRNA-synth_II/BPL/LPL"/>
</dbReference>
<feature type="binding site" evidence="12">
    <location>
        <begin position="260"/>
        <end position="261"/>
    </location>
    <ligand>
        <name>L-histidine</name>
        <dbReference type="ChEBI" id="CHEBI:57595"/>
    </ligand>
</feature>
<dbReference type="NCBIfam" id="TIGR00442">
    <property type="entry name" value="hisS"/>
    <property type="match status" value="1"/>
</dbReference>
<evidence type="ECO:0000256" key="2">
    <source>
        <dbReference type="ARBA" id="ARBA00008226"/>
    </source>
</evidence>
<dbReference type="PANTHER" id="PTHR43707:SF1">
    <property type="entry name" value="HISTIDINE--TRNA LIGASE, MITOCHONDRIAL-RELATED"/>
    <property type="match status" value="1"/>
</dbReference>
<dbReference type="GO" id="GO:0005737">
    <property type="term" value="C:cytoplasm"/>
    <property type="evidence" value="ECO:0007669"/>
    <property type="project" value="UniProtKB-SubCell"/>
</dbReference>
<gene>
    <name evidence="11" type="primary">hisS</name>
    <name evidence="15" type="ORF">IMF26_08415</name>
</gene>
<dbReference type="GO" id="GO:0006427">
    <property type="term" value="P:histidyl-tRNA aminoacylation"/>
    <property type="evidence" value="ECO:0007669"/>
    <property type="project" value="UniProtKB-UniRule"/>
</dbReference>
<dbReference type="PANTHER" id="PTHR43707">
    <property type="entry name" value="HISTIDYL-TRNA SYNTHETASE"/>
    <property type="match status" value="1"/>
</dbReference>
<evidence type="ECO:0000256" key="10">
    <source>
        <dbReference type="ARBA" id="ARBA00047639"/>
    </source>
</evidence>
<dbReference type="Pfam" id="PF13393">
    <property type="entry name" value="tRNA-synt_His"/>
    <property type="match status" value="2"/>
</dbReference>
<evidence type="ECO:0000256" key="13">
    <source>
        <dbReference type="SAM" id="MobiDB-lite"/>
    </source>
</evidence>
<feature type="binding site" evidence="12">
    <location>
        <position position="129"/>
    </location>
    <ligand>
        <name>L-histidine</name>
        <dbReference type="ChEBI" id="CHEBI:57595"/>
    </ligand>
</feature>
<dbReference type="EMBL" id="CP062796">
    <property type="protein sequence ID" value="QUL98074.1"/>
    <property type="molecule type" value="Genomic_DNA"/>
</dbReference>
<dbReference type="FunFam" id="3.30.930.10:FF:000005">
    <property type="entry name" value="Histidine--tRNA ligase"/>
    <property type="match status" value="1"/>
</dbReference>
<comment type="subcellular location">
    <subcellularLocation>
        <location evidence="1 11">Cytoplasm</location>
    </subcellularLocation>
</comment>
<keyword evidence="6 11" id="KW-0547">Nucleotide-binding</keyword>
<name>A0AAT9LAK6_9FIRM</name>
<evidence type="ECO:0000256" key="8">
    <source>
        <dbReference type="ARBA" id="ARBA00022917"/>
    </source>
</evidence>
<evidence type="ECO:0000256" key="4">
    <source>
        <dbReference type="ARBA" id="ARBA00022490"/>
    </source>
</evidence>
<comment type="similarity">
    <text evidence="2 11">Belongs to the class-II aminoacyl-tRNA synthetase family.</text>
</comment>
<dbReference type="InterPro" id="IPR015807">
    <property type="entry name" value="His-tRNA-ligase"/>
</dbReference>
<dbReference type="EC" id="6.1.1.21" evidence="11"/>
<dbReference type="PROSITE" id="PS50862">
    <property type="entry name" value="AA_TRNA_LIGASE_II"/>
    <property type="match status" value="1"/>
</dbReference>
<protein>
    <recommendedName>
        <fullName evidence="11">Histidine--tRNA ligase</fullName>
        <ecNumber evidence="11">6.1.1.21</ecNumber>
    </recommendedName>
    <alternativeName>
        <fullName evidence="11">Histidyl-tRNA synthetase</fullName>
        <shortName evidence="11">HisRS</shortName>
    </alternativeName>
</protein>
<dbReference type="Gene3D" id="3.30.930.10">
    <property type="entry name" value="Bira Bifunctional Protein, Domain 2"/>
    <property type="match status" value="1"/>
</dbReference>
<keyword evidence="9 11" id="KW-0030">Aminoacyl-tRNA synthetase</keyword>
<evidence type="ECO:0000256" key="9">
    <source>
        <dbReference type="ARBA" id="ARBA00023146"/>
    </source>
</evidence>
<dbReference type="HAMAP" id="MF_00127">
    <property type="entry name" value="His_tRNA_synth"/>
    <property type="match status" value="1"/>
</dbReference>
<dbReference type="CDD" id="cd00773">
    <property type="entry name" value="HisRS-like_core"/>
    <property type="match status" value="1"/>
</dbReference>
<dbReference type="SUPFAM" id="SSF52954">
    <property type="entry name" value="Class II aaRS ABD-related"/>
    <property type="match status" value="1"/>
</dbReference>
<evidence type="ECO:0000256" key="6">
    <source>
        <dbReference type="ARBA" id="ARBA00022741"/>
    </source>
</evidence>
<dbReference type="GO" id="GO:0004821">
    <property type="term" value="F:histidine-tRNA ligase activity"/>
    <property type="evidence" value="ECO:0007669"/>
    <property type="project" value="UniProtKB-UniRule"/>
</dbReference>
<feature type="compositionally biased region" description="Basic and acidic residues" evidence="13">
    <location>
        <begin position="341"/>
        <end position="353"/>
    </location>
</feature>
<evidence type="ECO:0000256" key="3">
    <source>
        <dbReference type="ARBA" id="ARBA00011738"/>
    </source>
</evidence>
<evidence type="ECO:0000256" key="7">
    <source>
        <dbReference type="ARBA" id="ARBA00022840"/>
    </source>
</evidence>
<evidence type="ECO:0000256" key="5">
    <source>
        <dbReference type="ARBA" id="ARBA00022598"/>
    </source>
</evidence>
<accession>A0AAT9LAK6</accession>
<feature type="binding site" evidence="12">
    <location>
        <begin position="80"/>
        <end position="82"/>
    </location>
    <ligand>
        <name>L-histidine</name>
        <dbReference type="ChEBI" id="CHEBI:57595"/>
    </ligand>
</feature>
<feature type="binding site" evidence="12">
    <location>
        <position position="111"/>
    </location>
    <ligand>
        <name>L-histidine</name>
        <dbReference type="ChEBI" id="CHEBI:57595"/>
    </ligand>
</feature>
<dbReference type="InterPro" id="IPR004516">
    <property type="entry name" value="HisRS/HisZ"/>
</dbReference>
<organism evidence="15">
    <name type="scientific">Candidatus Fermentithermobacillus carboniphilus</name>
    <dbReference type="NCBI Taxonomy" id="3085328"/>
    <lineage>
        <taxon>Bacteria</taxon>
        <taxon>Bacillati</taxon>
        <taxon>Bacillota</taxon>
        <taxon>Candidatus Fermentithermobacillia</taxon>
        <taxon>Candidatus Fermentithermobacillales</taxon>
        <taxon>Candidatus Fermentithermobacillaceae</taxon>
        <taxon>Candidatus Fermentithermobacillus</taxon>
    </lineage>
</organism>
<sequence>MLRAPRGTGDVLPSESRKWICLEKVLREISFKYNFEEIRTPVFEHTELFSRTVGESTDIVEKEMYTFEDKGGRSLTLRPEGTAPVARAFLEHSLGQGPLPQKLFYIGPMFRYEKPQAGRYREFHQYGAEILGSPSPYSDVEIIALAVDIAESLGLTGTKLVINSIGCPVCRERYRGDLIKYLSARSDAVCEDCRKRLSKNPLRVLDCKNVSCKAVTSGAPSMLDYLCEDCQKHWEGLRELLLRMGLSYEVDTSLVRGLDYYTKTVFELKWPPLGAQDAVAGGGRYDGLVEALGGKHTPGVGFAMGLERILLAVEKGEKPFREERALDFFVIALGQETRLDGGEKASATRDERIPAAQNAAPGADDDIFRRGFFLVREIRSLGLSCDFDPLRRSLKAQMKQADRLNARYVAILGEEELEKKMVSIRSMKEGWQKEIPLESVRDFIEKEVLGRGNQC</sequence>
<dbReference type="GO" id="GO:0016740">
    <property type="term" value="F:transferase activity"/>
    <property type="evidence" value="ECO:0007669"/>
    <property type="project" value="UniProtKB-ARBA"/>
</dbReference>
<dbReference type="PIRSF" id="PIRSF001549">
    <property type="entry name" value="His-tRNA_synth"/>
    <property type="match status" value="1"/>
</dbReference>
<comment type="subunit">
    <text evidence="3 11">Homodimer.</text>
</comment>
<dbReference type="KEGG" id="fcz:IMF26_08415"/>
<dbReference type="AlphaFoldDB" id="A0AAT9LAK6"/>
<keyword evidence="8 11" id="KW-0648">Protein biosynthesis</keyword>
<feature type="region of interest" description="Disordered" evidence="13">
    <location>
        <begin position="341"/>
        <end position="360"/>
    </location>
</feature>
<comment type="catalytic activity">
    <reaction evidence="10 11">
        <text>tRNA(His) + L-histidine + ATP = L-histidyl-tRNA(His) + AMP + diphosphate + H(+)</text>
        <dbReference type="Rhea" id="RHEA:17313"/>
        <dbReference type="Rhea" id="RHEA-COMP:9665"/>
        <dbReference type="Rhea" id="RHEA-COMP:9689"/>
        <dbReference type="ChEBI" id="CHEBI:15378"/>
        <dbReference type="ChEBI" id="CHEBI:30616"/>
        <dbReference type="ChEBI" id="CHEBI:33019"/>
        <dbReference type="ChEBI" id="CHEBI:57595"/>
        <dbReference type="ChEBI" id="CHEBI:78442"/>
        <dbReference type="ChEBI" id="CHEBI:78527"/>
        <dbReference type="ChEBI" id="CHEBI:456215"/>
        <dbReference type="EC" id="6.1.1.21"/>
    </reaction>
</comment>